<feature type="region of interest" description="Disordered" evidence="2">
    <location>
        <begin position="155"/>
        <end position="267"/>
    </location>
</feature>
<protein>
    <submittedName>
        <fullName evidence="7">Col_cuticle_N domain-containing protein</fullName>
    </submittedName>
</protein>
<sequence length="286" mass="28370">MLQEKFIVGIASVCSTLAIVTCIAVLPALFSELKEIHDEVLYGVSAFRVETDSAWTRMMDIQVNVSPPTEAPQNPFSSIFRQKRQFAALPAFCQCEPPKLICPPGPPGAPGPAGLPGVPGPPGPPGEDNTVSYAPIECPTLDHGCIRCPAGPLGIPGPTGPPGPPGPTGLPGQPGERGGDGLPGAHGPPGDGGPPGMPGGAGLPGQAGKDAARLRLPGSPGTVGLPGSPGPLGAIGPVGLPGAPGQQGSDGFPGLPGAPGHPGRDGAYCPCPARSTIVRNRLSSVS</sequence>
<dbReference type="InterPro" id="IPR008160">
    <property type="entry name" value="Collagen"/>
</dbReference>
<keyword evidence="3" id="KW-0812">Transmembrane</keyword>
<dbReference type="EMBL" id="UYSL01020977">
    <property type="protein sequence ID" value="VDL76816.1"/>
    <property type="molecule type" value="Genomic_DNA"/>
</dbReference>
<feature type="transmembrane region" description="Helical" evidence="3">
    <location>
        <begin position="6"/>
        <end position="30"/>
    </location>
</feature>
<keyword evidence="6" id="KW-1185">Reference proteome</keyword>
<dbReference type="InterPro" id="IPR002486">
    <property type="entry name" value="Col_cuticle_N"/>
</dbReference>
<dbReference type="Gene3D" id="1.20.5.320">
    <property type="entry name" value="6-Phosphogluconate Dehydrogenase, domain 3"/>
    <property type="match status" value="1"/>
</dbReference>
<dbReference type="SMART" id="SM01088">
    <property type="entry name" value="Col_cuticle_N"/>
    <property type="match status" value="1"/>
</dbReference>
<accession>A0A158R173</accession>
<dbReference type="GO" id="GO:0042302">
    <property type="term" value="F:structural constituent of cuticle"/>
    <property type="evidence" value="ECO:0007669"/>
    <property type="project" value="InterPro"/>
</dbReference>
<evidence type="ECO:0000256" key="2">
    <source>
        <dbReference type="SAM" id="MobiDB-lite"/>
    </source>
</evidence>
<dbReference type="Proteomes" id="UP000271162">
    <property type="component" value="Unassembled WGS sequence"/>
</dbReference>
<evidence type="ECO:0000256" key="1">
    <source>
        <dbReference type="ARBA" id="ARBA00022737"/>
    </source>
</evidence>
<reference evidence="7" key="1">
    <citation type="submission" date="2016-04" db="UniProtKB">
        <authorList>
            <consortium name="WormBaseParasite"/>
        </authorList>
    </citation>
    <scope>IDENTIFICATION</scope>
</reference>
<keyword evidence="3" id="KW-1133">Transmembrane helix</keyword>
<dbReference type="STRING" id="27835.A0A158R173"/>
<dbReference type="Pfam" id="PF01484">
    <property type="entry name" value="Col_cuticle_N"/>
    <property type="match status" value="1"/>
</dbReference>
<reference evidence="5 6" key="2">
    <citation type="submission" date="2018-11" db="EMBL/GenBank/DDBJ databases">
        <authorList>
            <consortium name="Pathogen Informatics"/>
        </authorList>
    </citation>
    <scope>NUCLEOTIDE SEQUENCE [LARGE SCALE GENOMIC DNA]</scope>
</reference>
<dbReference type="OMA" id="SNLPSYC"/>
<evidence type="ECO:0000259" key="4">
    <source>
        <dbReference type="SMART" id="SM01088"/>
    </source>
</evidence>
<evidence type="ECO:0000313" key="7">
    <source>
        <dbReference type="WBParaSite" id="NBR_0001322601-mRNA-1"/>
    </source>
</evidence>
<name>A0A158R173_NIPBR</name>
<feature type="domain" description="Nematode cuticle collagen N-terminal" evidence="4">
    <location>
        <begin position="6"/>
        <end position="58"/>
    </location>
</feature>
<dbReference type="WBParaSite" id="NBR_0001322601-mRNA-1">
    <property type="protein sequence ID" value="NBR_0001322601-mRNA-1"/>
    <property type="gene ID" value="NBR_0001322601"/>
</dbReference>
<organism evidence="7">
    <name type="scientific">Nippostrongylus brasiliensis</name>
    <name type="common">Rat hookworm</name>
    <dbReference type="NCBI Taxonomy" id="27835"/>
    <lineage>
        <taxon>Eukaryota</taxon>
        <taxon>Metazoa</taxon>
        <taxon>Ecdysozoa</taxon>
        <taxon>Nematoda</taxon>
        <taxon>Chromadorea</taxon>
        <taxon>Rhabditida</taxon>
        <taxon>Rhabditina</taxon>
        <taxon>Rhabditomorpha</taxon>
        <taxon>Strongyloidea</taxon>
        <taxon>Heligmosomidae</taxon>
        <taxon>Nippostrongylus</taxon>
    </lineage>
</organism>
<evidence type="ECO:0000256" key="3">
    <source>
        <dbReference type="SAM" id="Phobius"/>
    </source>
</evidence>
<feature type="region of interest" description="Disordered" evidence="2">
    <location>
        <begin position="104"/>
        <end position="130"/>
    </location>
</feature>
<keyword evidence="3" id="KW-0472">Membrane</keyword>
<dbReference type="Pfam" id="PF01391">
    <property type="entry name" value="Collagen"/>
    <property type="match status" value="2"/>
</dbReference>
<gene>
    <name evidence="5" type="ORF">NBR_LOCUS13227</name>
</gene>
<dbReference type="AlphaFoldDB" id="A0A158R173"/>
<evidence type="ECO:0000313" key="5">
    <source>
        <dbReference type="EMBL" id="VDL76816.1"/>
    </source>
</evidence>
<keyword evidence="1" id="KW-0677">Repeat</keyword>
<dbReference type="PANTHER" id="PTHR24637">
    <property type="entry name" value="COLLAGEN"/>
    <property type="match status" value="1"/>
</dbReference>
<dbReference type="PANTHER" id="PTHR24637:SF194">
    <property type="entry name" value="CUTICLE COLLAGEN 10-RELATED"/>
    <property type="match status" value="1"/>
</dbReference>
<feature type="compositionally biased region" description="Gly residues" evidence="2">
    <location>
        <begin position="180"/>
        <end position="190"/>
    </location>
</feature>
<feature type="compositionally biased region" description="Pro residues" evidence="2">
    <location>
        <begin position="158"/>
        <end position="168"/>
    </location>
</feature>
<evidence type="ECO:0000313" key="6">
    <source>
        <dbReference type="Proteomes" id="UP000271162"/>
    </source>
</evidence>
<proteinExistence type="predicted"/>